<comment type="subcellular location">
    <subcellularLocation>
        <location evidence="1">Membrane</location>
        <topology evidence="1">Multi-pass membrane protein</topology>
    </subcellularLocation>
</comment>
<dbReference type="InterPro" id="IPR023271">
    <property type="entry name" value="Aquaporin-like"/>
</dbReference>
<dbReference type="InterPro" id="IPR000292">
    <property type="entry name" value="For/NO2_transpt"/>
</dbReference>
<dbReference type="GO" id="GO:0015499">
    <property type="term" value="F:formate transmembrane transporter activity"/>
    <property type="evidence" value="ECO:0007669"/>
    <property type="project" value="TreeGrafter"/>
</dbReference>
<feature type="transmembrane region" description="Helical" evidence="5">
    <location>
        <begin position="50"/>
        <end position="75"/>
    </location>
</feature>
<evidence type="ECO:0000256" key="1">
    <source>
        <dbReference type="ARBA" id="ARBA00004141"/>
    </source>
</evidence>
<dbReference type="PANTHER" id="PTHR30520:SF2">
    <property type="entry name" value="INNER MEMBRANE PROTEIN YFDC"/>
    <property type="match status" value="1"/>
</dbReference>
<keyword evidence="3 5" id="KW-1133">Transmembrane helix</keyword>
<evidence type="ECO:0000256" key="5">
    <source>
        <dbReference type="SAM" id="Phobius"/>
    </source>
</evidence>
<accession>A0A6M1SX58</accession>
<reference evidence="6 7" key="1">
    <citation type="submission" date="2020-02" db="EMBL/GenBank/DDBJ databases">
        <title>Balneolaceae bacterium YR4-1, complete genome.</title>
        <authorList>
            <person name="Li Y."/>
            <person name="Wu S."/>
        </authorList>
    </citation>
    <scope>NUCLEOTIDE SEQUENCE [LARGE SCALE GENOMIC DNA]</scope>
    <source>
        <strain evidence="6 7">YR4-1</strain>
    </source>
</reference>
<keyword evidence="2 5" id="KW-0812">Transmembrane</keyword>
<keyword evidence="4 5" id="KW-0472">Membrane</keyword>
<evidence type="ECO:0000256" key="3">
    <source>
        <dbReference type="ARBA" id="ARBA00022989"/>
    </source>
</evidence>
<comment type="caution">
    <text evidence="6">The sequence shown here is derived from an EMBL/GenBank/DDBJ whole genome shotgun (WGS) entry which is preliminary data.</text>
</comment>
<feature type="transmembrane region" description="Helical" evidence="5">
    <location>
        <begin position="248"/>
        <end position="270"/>
    </location>
</feature>
<evidence type="ECO:0000313" key="6">
    <source>
        <dbReference type="EMBL" id="NGP75674.1"/>
    </source>
</evidence>
<dbReference type="Gene3D" id="1.20.1080.10">
    <property type="entry name" value="Glycerol uptake facilitator protein"/>
    <property type="match status" value="1"/>
</dbReference>
<gene>
    <name evidence="6" type="ORF">G3570_03460</name>
</gene>
<proteinExistence type="predicted"/>
<evidence type="ECO:0000256" key="2">
    <source>
        <dbReference type="ARBA" id="ARBA00022692"/>
    </source>
</evidence>
<name>A0A6M1SX58_9BACT</name>
<organism evidence="6 7">
    <name type="scientific">Halalkalibaculum roseum</name>
    <dbReference type="NCBI Taxonomy" id="2709311"/>
    <lineage>
        <taxon>Bacteria</taxon>
        <taxon>Pseudomonadati</taxon>
        <taxon>Balneolota</taxon>
        <taxon>Balneolia</taxon>
        <taxon>Balneolales</taxon>
        <taxon>Balneolaceae</taxon>
        <taxon>Halalkalibaculum</taxon>
    </lineage>
</organism>
<feature type="transmembrane region" description="Helical" evidence="5">
    <location>
        <begin position="208"/>
        <end position="228"/>
    </location>
</feature>
<sequence length="284" mass="31180">METDKTAQSPEQQILKEKAKGSKNTKNYNDIISTVLHEGETMFGLQNKTVFLSSIIAGLEIGFSYLLICSVYFFFNGTLPEGTIFKLFSIVYPVGFIMVIVGKSALFTEQTSIVALPVLNGQRSILNLLRIWSTVILGNIIGGIIFVLFISYLGPKLTLFTHDTMSKIGEHILNYDSLVIFLSAVTAGWLMGLLTWLLSSIVNSITRLVLIFMITAIIGLGGFHHSIVGNIEVFGAWLYSDSISFLDYIKFLGLTLSGNGVGGAVVVALFKYRVFQSNYAEGSI</sequence>
<protein>
    <submittedName>
        <fullName evidence="6">Formate/nitrite transporter family protein</fullName>
    </submittedName>
</protein>
<feature type="transmembrane region" description="Helical" evidence="5">
    <location>
        <begin position="128"/>
        <end position="152"/>
    </location>
</feature>
<dbReference type="RefSeq" id="WP_165139188.1">
    <property type="nucleotide sequence ID" value="NZ_JAALLT010000001.1"/>
</dbReference>
<evidence type="ECO:0000313" key="7">
    <source>
        <dbReference type="Proteomes" id="UP000473278"/>
    </source>
</evidence>
<dbReference type="Proteomes" id="UP000473278">
    <property type="component" value="Unassembled WGS sequence"/>
</dbReference>
<keyword evidence="7" id="KW-1185">Reference proteome</keyword>
<feature type="transmembrane region" description="Helical" evidence="5">
    <location>
        <begin position="87"/>
        <end position="107"/>
    </location>
</feature>
<dbReference type="GO" id="GO:0005886">
    <property type="term" value="C:plasma membrane"/>
    <property type="evidence" value="ECO:0007669"/>
    <property type="project" value="TreeGrafter"/>
</dbReference>
<evidence type="ECO:0000256" key="4">
    <source>
        <dbReference type="ARBA" id="ARBA00023136"/>
    </source>
</evidence>
<dbReference type="EMBL" id="JAALLT010000001">
    <property type="protein sequence ID" value="NGP75674.1"/>
    <property type="molecule type" value="Genomic_DNA"/>
</dbReference>
<feature type="transmembrane region" description="Helical" evidence="5">
    <location>
        <begin position="172"/>
        <end position="196"/>
    </location>
</feature>
<dbReference type="PANTHER" id="PTHR30520">
    <property type="entry name" value="FORMATE TRANSPORTER-RELATED"/>
    <property type="match status" value="1"/>
</dbReference>
<dbReference type="AlphaFoldDB" id="A0A6M1SX58"/>
<dbReference type="Pfam" id="PF01226">
    <property type="entry name" value="Form_Nir_trans"/>
    <property type="match status" value="1"/>
</dbReference>